<dbReference type="Proteomes" id="UP000261931">
    <property type="component" value="Unassembled WGS sequence"/>
</dbReference>
<keyword evidence="9" id="KW-0472">Membrane</keyword>
<dbReference type="Gene3D" id="2.40.160.10">
    <property type="entry name" value="Porin"/>
    <property type="match status" value="1"/>
</dbReference>
<dbReference type="InterPro" id="IPR002299">
    <property type="entry name" value="Porin_Neis"/>
</dbReference>
<keyword evidence="7" id="KW-0406">Ion transport</keyword>
<evidence type="ECO:0000256" key="6">
    <source>
        <dbReference type="ARBA" id="ARBA00022729"/>
    </source>
</evidence>
<dbReference type="InterPro" id="IPR033900">
    <property type="entry name" value="Gram_neg_porin_domain"/>
</dbReference>
<dbReference type="CDD" id="cd00342">
    <property type="entry name" value="gram_neg_porins"/>
    <property type="match status" value="1"/>
</dbReference>
<evidence type="ECO:0000256" key="4">
    <source>
        <dbReference type="ARBA" id="ARBA00022452"/>
    </source>
</evidence>
<organism evidence="12 13">
    <name type="scientific">Hydrogenophaga borbori</name>
    <dbReference type="NCBI Taxonomy" id="2294117"/>
    <lineage>
        <taxon>Bacteria</taxon>
        <taxon>Pseudomonadati</taxon>
        <taxon>Pseudomonadota</taxon>
        <taxon>Betaproteobacteria</taxon>
        <taxon>Burkholderiales</taxon>
        <taxon>Comamonadaceae</taxon>
        <taxon>Hydrogenophaga</taxon>
    </lineage>
</organism>
<comment type="caution">
    <text evidence="12">The sequence shown here is derived from an EMBL/GenBank/DDBJ whole genome shotgun (WGS) entry which is preliminary data.</text>
</comment>
<dbReference type="EMBL" id="QVLS01000003">
    <property type="protein sequence ID" value="RFP80380.1"/>
    <property type="molecule type" value="Genomic_DNA"/>
</dbReference>
<dbReference type="GO" id="GO:0034220">
    <property type="term" value="P:monoatomic ion transmembrane transport"/>
    <property type="evidence" value="ECO:0007669"/>
    <property type="project" value="InterPro"/>
</dbReference>
<sequence length="359" mass="37664">MPAASSMEVGSGAKTSGLLTQTLENSSMKKTLIALAAVAASSAALAQSSVTLFGIMDVNVRHTSTKIGGVKTSLSEMGQDGTASSRLGFRGVEDLGGGMSASFWLEGALNPDTGTPAGLQFQRRSTVSLSGGFGEVRLGRDYVPTFWNHTVYDPFGTNGLGSSVNMYSPNAGVFQATTVRSNNMVSYFTPNMGGFQAQLSYGFKEVTTGTSASDYQGLRLTYANGPLSVGFATASEGNVGAADSRRTNVGASYDFGFIKPMFNYTTSKEKTVDLKVNNLMVGLTAPVGPGLIKASYTRTEVEVPGISVDGNQVAVGYEYGLSKRTALYGNFARISADAGLLAGPEYKRTGFELGIRHSF</sequence>
<comment type="subunit">
    <text evidence="2">Homotrimer.</text>
</comment>
<evidence type="ECO:0000313" key="13">
    <source>
        <dbReference type="Proteomes" id="UP000261931"/>
    </source>
</evidence>
<dbReference type="GO" id="GO:0015288">
    <property type="term" value="F:porin activity"/>
    <property type="evidence" value="ECO:0007669"/>
    <property type="project" value="UniProtKB-KW"/>
</dbReference>
<dbReference type="AlphaFoldDB" id="A0A372ELW6"/>
<evidence type="ECO:0000256" key="7">
    <source>
        <dbReference type="ARBA" id="ARBA00023065"/>
    </source>
</evidence>
<name>A0A372ELW6_9BURK</name>
<evidence type="ECO:0000256" key="1">
    <source>
        <dbReference type="ARBA" id="ARBA00004571"/>
    </source>
</evidence>
<dbReference type="Pfam" id="PF13609">
    <property type="entry name" value="Porin_4"/>
    <property type="match status" value="1"/>
</dbReference>
<evidence type="ECO:0000256" key="2">
    <source>
        <dbReference type="ARBA" id="ARBA00011233"/>
    </source>
</evidence>
<comment type="subcellular location">
    <subcellularLocation>
        <location evidence="1">Cell outer membrane</location>
        <topology evidence="1">Multi-pass membrane protein</topology>
    </subcellularLocation>
</comment>
<keyword evidence="10" id="KW-0998">Cell outer membrane</keyword>
<keyword evidence="8" id="KW-0626">Porin</keyword>
<dbReference type="InterPro" id="IPR001702">
    <property type="entry name" value="Porin_Gram-ve"/>
</dbReference>
<dbReference type="PANTHER" id="PTHR34501:SF9">
    <property type="entry name" value="MAJOR OUTER MEMBRANE PROTEIN P.IA"/>
    <property type="match status" value="1"/>
</dbReference>
<keyword evidence="4" id="KW-1134">Transmembrane beta strand</keyword>
<accession>A0A372ELW6</accession>
<dbReference type="InterPro" id="IPR023614">
    <property type="entry name" value="Porin_dom_sf"/>
</dbReference>
<dbReference type="PANTHER" id="PTHR34501">
    <property type="entry name" value="PROTEIN YDDL-RELATED"/>
    <property type="match status" value="1"/>
</dbReference>
<dbReference type="SUPFAM" id="SSF56935">
    <property type="entry name" value="Porins"/>
    <property type="match status" value="1"/>
</dbReference>
<dbReference type="PRINTS" id="PR00184">
    <property type="entry name" value="NEISSPPORIN"/>
</dbReference>
<keyword evidence="6" id="KW-0732">Signal</keyword>
<gene>
    <name evidence="12" type="ORF">DY262_08055</name>
</gene>
<dbReference type="GO" id="GO:0009279">
    <property type="term" value="C:cell outer membrane"/>
    <property type="evidence" value="ECO:0007669"/>
    <property type="project" value="UniProtKB-SubCell"/>
</dbReference>
<dbReference type="PRINTS" id="PR00182">
    <property type="entry name" value="ECOLNEIPORIN"/>
</dbReference>
<keyword evidence="13" id="KW-1185">Reference proteome</keyword>
<reference evidence="12 13" key="1">
    <citation type="submission" date="2018-08" db="EMBL/GenBank/DDBJ databases">
        <title>Hydrogenophaga sp. LA-38 isolated from sludge.</title>
        <authorList>
            <person name="Im W.-T."/>
        </authorList>
    </citation>
    <scope>NUCLEOTIDE SEQUENCE [LARGE SCALE GENOMIC DNA]</scope>
    <source>
        <strain evidence="12 13">LA-38</strain>
    </source>
</reference>
<evidence type="ECO:0000256" key="3">
    <source>
        <dbReference type="ARBA" id="ARBA00022448"/>
    </source>
</evidence>
<feature type="domain" description="Porin" evidence="11">
    <location>
        <begin position="34"/>
        <end position="337"/>
    </location>
</feature>
<dbReference type="GO" id="GO:0046930">
    <property type="term" value="C:pore complex"/>
    <property type="evidence" value="ECO:0007669"/>
    <property type="project" value="UniProtKB-KW"/>
</dbReference>
<evidence type="ECO:0000313" key="12">
    <source>
        <dbReference type="EMBL" id="RFP80380.1"/>
    </source>
</evidence>
<evidence type="ECO:0000256" key="8">
    <source>
        <dbReference type="ARBA" id="ARBA00023114"/>
    </source>
</evidence>
<protein>
    <submittedName>
        <fullName evidence="12">Porin</fullName>
    </submittedName>
</protein>
<evidence type="ECO:0000259" key="11">
    <source>
        <dbReference type="Pfam" id="PF13609"/>
    </source>
</evidence>
<evidence type="ECO:0000256" key="10">
    <source>
        <dbReference type="ARBA" id="ARBA00023237"/>
    </source>
</evidence>
<evidence type="ECO:0000256" key="5">
    <source>
        <dbReference type="ARBA" id="ARBA00022692"/>
    </source>
</evidence>
<keyword evidence="3" id="KW-0813">Transport</keyword>
<evidence type="ECO:0000256" key="9">
    <source>
        <dbReference type="ARBA" id="ARBA00023136"/>
    </source>
</evidence>
<keyword evidence="5" id="KW-0812">Transmembrane</keyword>
<proteinExistence type="predicted"/>
<dbReference type="InterPro" id="IPR050298">
    <property type="entry name" value="Gram-neg_bact_OMP"/>
</dbReference>